<dbReference type="EMBL" id="UINC01188563">
    <property type="protein sequence ID" value="SVE01844.1"/>
    <property type="molecule type" value="Genomic_DNA"/>
</dbReference>
<feature type="transmembrane region" description="Helical" evidence="1">
    <location>
        <begin position="48"/>
        <end position="68"/>
    </location>
</feature>
<feature type="transmembrane region" description="Helical" evidence="1">
    <location>
        <begin position="95"/>
        <end position="117"/>
    </location>
</feature>
<reference evidence="2" key="1">
    <citation type="submission" date="2018-05" db="EMBL/GenBank/DDBJ databases">
        <authorList>
            <person name="Lanie J.A."/>
            <person name="Ng W.-L."/>
            <person name="Kazmierczak K.M."/>
            <person name="Andrzejewski T.M."/>
            <person name="Davidsen T.M."/>
            <person name="Wayne K.J."/>
            <person name="Tettelin H."/>
            <person name="Glass J.I."/>
            <person name="Rusch D."/>
            <person name="Podicherti R."/>
            <person name="Tsui H.-C.T."/>
            <person name="Winkler M.E."/>
        </authorList>
    </citation>
    <scope>NUCLEOTIDE SEQUENCE</scope>
</reference>
<keyword evidence="1" id="KW-0472">Membrane</keyword>
<feature type="non-terminal residue" evidence="2">
    <location>
        <position position="217"/>
    </location>
</feature>
<keyword evidence="1" id="KW-1133">Transmembrane helix</keyword>
<protein>
    <submittedName>
        <fullName evidence="2">Uncharacterized protein</fullName>
    </submittedName>
</protein>
<evidence type="ECO:0000313" key="2">
    <source>
        <dbReference type="EMBL" id="SVE01844.1"/>
    </source>
</evidence>
<sequence length="217" mass="24431">MDWLHGILNLAGLLLWITWRAGTMPRPKPRNSFTGPTPRRGPIFKHSWIYLAALVALLGLRAIFYHQFGPGLDWIPSLNLINESPHFFSELFPRILAYSVLSFARWLVAGYFCLALLATVQPQTEASVTWKEFLKSQFGWLGGLPSVVCWLTAIGLAVGVHIGETEWMKSVGVLGETSYRLHHIPALIALDLRATVYLVMILLALHLLNSYVYFGEQ</sequence>
<accession>A0A383A2B4</accession>
<feature type="transmembrane region" description="Helical" evidence="1">
    <location>
        <begin position="138"/>
        <end position="162"/>
    </location>
</feature>
<name>A0A383A2B4_9ZZZZ</name>
<feature type="transmembrane region" description="Helical" evidence="1">
    <location>
        <begin position="194"/>
        <end position="214"/>
    </location>
</feature>
<keyword evidence="1" id="KW-0812">Transmembrane</keyword>
<gene>
    <name evidence="2" type="ORF">METZ01_LOCUS454698</name>
</gene>
<organism evidence="2">
    <name type="scientific">marine metagenome</name>
    <dbReference type="NCBI Taxonomy" id="408172"/>
    <lineage>
        <taxon>unclassified sequences</taxon>
        <taxon>metagenomes</taxon>
        <taxon>ecological metagenomes</taxon>
    </lineage>
</organism>
<evidence type="ECO:0000256" key="1">
    <source>
        <dbReference type="SAM" id="Phobius"/>
    </source>
</evidence>
<dbReference type="AlphaFoldDB" id="A0A383A2B4"/>
<proteinExistence type="predicted"/>
<feature type="transmembrane region" description="Helical" evidence="1">
    <location>
        <begin position="6"/>
        <end position="22"/>
    </location>
</feature>